<dbReference type="EMBL" id="JAAATX020000002">
    <property type="protein sequence ID" value="MBU9696792.1"/>
    <property type="molecule type" value="Genomic_DNA"/>
</dbReference>
<evidence type="ECO:0000313" key="2">
    <source>
        <dbReference type="EMBL" id="MBU9696792.1"/>
    </source>
</evidence>
<dbReference type="PANTHER" id="PTHR34595">
    <property type="entry name" value="BLR5612 PROTEIN"/>
    <property type="match status" value="1"/>
</dbReference>
<dbReference type="Proteomes" id="UP000731907">
    <property type="component" value="Unassembled WGS sequence"/>
</dbReference>
<proteinExistence type="predicted"/>
<dbReference type="PANTHER" id="PTHR34595:SF7">
    <property type="entry name" value="SLL1039 PROTEIN"/>
    <property type="match status" value="1"/>
</dbReference>
<dbReference type="RefSeq" id="WP_161760863.1">
    <property type="nucleotide sequence ID" value="NZ_JAAATX020000002.1"/>
</dbReference>
<protein>
    <submittedName>
        <fullName evidence="2">Alpha-E domain-containing protein</fullName>
    </submittedName>
</protein>
<sequence>MLSRTADNLFWIARYMERAETAARLLEVGSRIALLPSAAGYRNEWDSLLQASGNADAFAKKYGDPVQRNIESFLFFDRDNPSSVACCITSARENGRIVRTALTAQVWDALNTAFQELRQLERTPRSELELSRLTEWTMRHAAMVRGAIDATLLRNDGWDFLNLGYNLERADNTARLMDVKYYVLLPRVEFVGSGLDNYQWTTLLRAMSAHRAFHWAYGGEVTAAKIAHFLILNPQCPRSLITCAEGISGHLDRLSKAYGATTDAQARARAMVDALRVTRTDDIFDEGLHDFLSRFIREAAALGSLIHDTYLSGDMR</sequence>
<feature type="domain" description="DUF403" evidence="1">
    <location>
        <begin position="1"/>
        <end position="311"/>
    </location>
</feature>
<organism evidence="2 3">
    <name type="scientific">Paragemmobacter amnigenus</name>
    <dbReference type="NCBI Taxonomy" id="2852097"/>
    <lineage>
        <taxon>Bacteria</taxon>
        <taxon>Pseudomonadati</taxon>
        <taxon>Pseudomonadota</taxon>
        <taxon>Alphaproteobacteria</taxon>
        <taxon>Rhodobacterales</taxon>
        <taxon>Paracoccaceae</taxon>
        <taxon>Paragemmobacter</taxon>
    </lineage>
</organism>
<dbReference type="InterPro" id="IPR051680">
    <property type="entry name" value="ATP-dep_Glu-Cys_Ligase-2"/>
</dbReference>
<comment type="caution">
    <text evidence="2">The sequence shown here is derived from an EMBL/GenBank/DDBJ whole genome shotgun (WGS) entry which is preliminary data.</text>
</comment>
<accession>A0ABS6J2W4</accession>
<dbReference type="InterPro" id="IPR007296">
    <property type="entry name" value="DUF403"/>
</dbReference>
<evidence type="ECO:0000313" key="3">
    <source>
        <dbReference type="Proteomes" id="UP000731907"/>
    </source>
</evidence>
<evidence type="ECO:0000259" key="1">
    <source>
        <dbReference type="Pfam" id="PF04168"/>
    </source>
</evidence>
<gene>
    <name evidence="2" type="ORF">GU927_002920</name>
</gene>
<keyword evidence="3" id="KW-1185">Reference proteome</keyword>
<dbReference type="Pfam" id="PF04168">
    <property type="entry name" value="Alpha-E"/>
    <property type="match status" value="1"/>
</dbReference>
<reference evidence="2 3" key="1">
    <citation type="submission" date="2021-06" db="EMBL/GenBank/DDBJ databases">
        <title>Rhodobacteraceae bacterium strain HSP-20.</title>
        <authorList>
            <person name="Chen W.-M."/>
        </authorList>
    </citation>
    <scope>NUCLEOTIDE SEQUENCE [LARGE SCALE GENOMIC DNA]</scope>
    <source>
        <strain evidence="2 3">HSP-20</strain>
    </source>
</reference>
<name>A0ABS6J2W4_9RHOB</name>